<comment type="caution">
    <text evidence="8">The sequence shown here is derived from an EMBL/GenBank/DDBJ whole genome shotgun (WGS) entry which is preliminary data.</text>
</comment>
<evidence type="ECO:0000313" key="9">
    <source>
        <dbReference type="Proteomes" id="UP000233343"/>
    </source>
</evidence>
<dbReference type="PANTHER" id="PTHR45745">
    <property type="entry name" value="PHOSPHOMANNOMUTASE 45A"/>
    <property type="match status" value="1"/>
</dbReference>
<dbReference type="GO" id="GO:0006166">
    <property type="term" value="P:purine ribonucleoside salvage"/>
    <property type="evidence" value="ECO:0007669"/>
    <property type="project" value="TreeGrafter"/>
</dbReference>
<gene>
    <name evidence="8" type="ORF">CWS20_13475</name>
</gene>
<feature type="domain" description="Alpha-D-phosphohexomutase C-terminal" evidence="7">
    <location>
        <begin position="16"/>
        <end position="59"/>
    </location>
</feature>
<sequence>MKITAVEDYLTSIRAENGGQEIPINLPKSNVLKYFFEDGSWICLRPSGTEPKIKFYFGVNGTSLNESKEKLNNIAESFMQLVEQIL</sequence>
<keyword evidence="9" id="KW-1185">Reference proteome</keyword>
<evidence type="ECO:0000256" key="4">
    <source>
        <dbReference type="ARBA" id="ARBA00022723"/>
    </source>
</evidence>
<dbReference type="GO" id="GO:0046872">
    <property type="term" value="F:metal ion binding"/>
    <property type="evidence" value="ECO:0007669"/>
    <property type="project" value="UniProtKB-KW"/>
</dbReference>
<protein>
    <recommendedName>
        <fullName evidence="2">phosphoglucomutase (alpha-D-glucose-1,6-bisphosphate-dependent)</fullName>
        <ecNumber evidence="2">5.4.2.2</ecNumber>
    </recommendedName>
</protein>
<evidence type="ECO:0000256" key="1">
    <source>
        <dbReference type="ARBA" id="ARBA00000443"/>
    </source>
</evidence>
<dbReference type="AlphaFoldDB" id="A0A2N0ZFD1"/>
<evidence type="ECO:0000256" key="3">
    <source>
        <dbReference type="ARBA" id="ARBA00022526"/>
    </source>
</evidence>
<dbReference type="EC" id="5.4.2.2" evidence="2"/>
<keyword evidence="3" id="KW-0119">Carbohydrate metabolism</keyword>
<accession>A0A2N0ZFD1</accession>
<evidence type="ECO:0000256" key="2">
    <source>
        <dbReference type="ARBA" id="ARBA00012728"/>
    </source>
</evidence>
<dbReference type="EMBL" id="PISD01000030">
    <property type="protein sequence ID" value="PKG28220.1"/>
    <property type="molecule type" value="Genomic_DNA"/>
</dbReference>
<evidence type="ECO:0000313" key="8">
    <source>
        <dbReference type="EMBL" id="PKG28220.1"/>
    </source>
</evidence>
<keyword evidence="5" id="KW-0460">Magnesium</keyword>
<name>A0A2N0ZFD1_9BACI</name>
<dbReference type="Proteomes" id="UP000233343">
    <property type="component" value="Unassembled WGS sequence"/>
</dbReference>
<dbReference type="RefSeq" id="WP_066189703.1">
    <property type="nucleotide sequence ID" value="NZ_JARMMB010000015.1"/>
</dbReference>
<dbReference type="PANTHER" id="PTHR45745:SF1">
    <property type="entry name" value="PHOSPHOGLUCOMUTASE 2B-RELATED"/>
    <property type="match status" value="1"/>
</dbReference>
<keyword evidence="3" id="KW-0313">Glucose metabolism</keyword>
<organism evidence="8 9">
    <name type="scientific">Cytobacillus horneckiae</name>
    <dbReference type="NCBI Taxonomy" id="549687"/>
    <lineage>
        <taxon>Bacteria</taxon>
        <taxon>Bacillati</taxon>
        <taxon>Bacillota</taxon>
        <taxon>Bacilli</taxon>
        <taxon>Bacillales</taxon>
        <taxon>Bacillaceae</taxon>
        <taxon>Cytobacillus</taxon>
    </lineage>
</organism>
<dbReference type="GO" id="GO:0008973">
    <property type="term" value="F:phosphopentomutase activity"/>
    <property type="evidence" value="ECO:0007669"/>
    <property type="project" value="TreeGrafter"/>
</dbReference>
<dbReference type="InterPro" id="IPR005843">
    <property type="entry name" value="A-D-PHexomutase_C"/>
</dbReference>
<dbReference type="GO" id="GO:0006006">
    <property type="term" value="P:glucose metabolic process"/>
    <property type="evidence" value="ECO:0007669"/>
    <property type="project" value="UniProtKB-KW"/>
</dbReference>
<keyword evidence="6" id="KW-0413">Isomerase</keyword>
<proteinExistence type="predicted"/>
<evidence type="ECO:0000256" key="5">
    <source>
        <dbReference type="ARBA" id="ARBA00022842"/>
    </source>
</evidence>
<keyword evidence="4" id="KW-0479">Metal-binding</keyword>
<reference evidence="8 9" key="1">
    <citation type="journal article" date="2010" name="Int. J. Syst. Evol. Microbiol.">
        <title>Bacillus horneckiae sp. nov., isolated from a spacecraft-assembly clean room.</title>
        <authorList>
            <person name="Vaishampayan P."/>
            <person name="Probst A."/>
            <person name="Krishnamurthi S."/>
            <person name="Ghosh S."/>
            <person name="Osman S."/>
            <person name="McDowall A."/>
            <person name="Ruckmani A."/>
            <person name="Mayilraj S."/>
            <person name="Venkateswaran K."/>
        </authorList>
    </citation>
    <scope>NUCLEOTIDE SEQUENCE [LARGE SCALE GENOMIC DNA]</scope>
    <source>
        <strain evidence="9">1PO1SC</strain>
    </source>
</reference>
<evidence type="ECO:0000259" key="7">
    <source>
        <dbReference type="Pfam" id="PF00408"/>
    </source>
</evidence>
<evidence type="ECO:0000256" key="6">
    <source>
        <dbReference type="ARBA" id="ARBA00023235"/>
    </source>
</evidence>
<dbReference type="GO" id="GO:0004614">
    <property type="term" value="F:phosphoglucomutase activity"/>
    <property type="evidence" value="ECO:0007669"/>
    <property type="project" value="UniProtKB-EC"/>
</dbReference>
<dbReference type="Pfam" id="PF00408">
    <property type="entry name" value="PGM_PMM_IV"/>
    <property type="match status" value="1"/>
</dbReference>
<dbReference type="SUPFAM" id="SSF55957">
    <property type="entry name" value="Phosphoglucomutase, C-terminal domain"/>
    <property type="match status" value="1"/>
</dbReference>
<dbReference type="InterPro" id="IPR036900">
    <property type="entry name" value="A-D-PHexomutase_C_sf"/>
</dbReference>
<comment type="catalytic activity">
    <reaction evidence="1">
        <text>alpha-D-glucose 1-phosphate = alpha-D-glucose 6-phosphate</text>
        <dbReference type="Rhea" id="RHEA:23536"/>
        <dbReference type="ChEBI" id="CHEBI:58225"/>
        <dbReference type="ChEBI" id="CHEBI:58601"/>
        <dbReference type="EC" id="5.4.2.2"/>
    </reaction>
</comment>
<dbReference type="Gene3D" id="3.30.310.50">
    <property type="entry name" value="Alpha-D-phosphohexomutase, C-terminal domain"/>
    <property type="match status" value="1"/>
</dbReference>